<accession>A0ABR4Q8K2</accession>
<protein>
    <submittedName>
        <fullName evidence="1">Uncharacterized protein</fullName>
    </submittedName>
</protein>
<name>A0ABR4Q8K2_9CEST</name>
<proteinExistence type="predicted"/>
<reference evidence="1 2" key="1">
    <citation type="journal article" date="2022" name="Front. Cell. Infect. Microbiol.">
        <title>The Genomes of Two Strains of Taenia crassiceps the Animal Model for the Study of Human Cysticercosis.</title>
        <authorList>
            <person name="Bobes R.J."/>
            <person name="Estrada K."/>
            <person name="Rios-Valencia D.G."/>
            <person name="Calderon-Gallegos A."/>
            <person name="de la Torre P."/>
            <person name="Carrero J.C."/>
            <person name="Sanchez-Flores A."/>
            <person name="Laclette J.P."/>
        </authorList>
    </citation>
    <scope>NUCLEOTIDE SEQUENCE [LARGE SCALE GENOMIC DNA]</scope>
    <source>
        <strain evidence="1">WFUcys</strain>
    </source>
</reference>
<dbReference type="Proteomes" id="UP001651158">
    <property type="component" value="Unassembled WGS sequence"/>
</dbReference>
<evidence type="ECO:0000313" key="2">
    <source>
        <dbReference type="Proteomes" id="UP001651158"/>
    </source>
</evidence>
<evidence type="ECO:0000313" key="1">
    <source>
        <dbReference type="EMBL" id="KAL5105964.1"/>
    </source>
</evidence>
<keyword evidence="2" id="KW-1185">Reference proteome</keyword>
<organism evidence="1 2">
    <name type="scientific">Taenia crassiceps</name>
    <dbReference type="NCBI Taxonomy" id="6207"/>
    <lineage>
        <taxon>Eukaryota</taxon>
        <taxon>Metazoa</taxon>
        <taxon>Spiralia</taxon>
        <taxon>Lophotrochozoa</taxon>
        <taxon>Platyhelminthes</taxon>
        <taxon>Cestoda</taxon>
        <taxon>Eucestoda</taxon>
        <taxon>Cyclophyllidea</taxon>
        <taxon>Taeniidae</taxon>
        <taxon>Taenia</taxon>
    </lineage>
</organism>
<comment type="caution">
    <text evidence="1">The sequence shown here is derived from an EMBL/GenBank/DDBJ whole genome shotgun (WGS) entry which is preliminary data.</text>
</comment>
<gene>
    <name evidence="1" type="ORF">TcWFU_009884</name>
</gene>
<sequence>MSTEWRRNWLKNQFNTVTKFRIPLSVVTSVVIPASSAVSITVAARVHASAPVVDVVRRMVITEMMDSAVDNNEIISCCQFYSPVHPLIC</sequence>
<dbReference type="EMBL" id="JAKROA010000007">
    <property type="protein sequence ID" value="KAL5105964.1"/>
    <property type="molecule type" value="Genomic_DNA"/>
</dbReference>